<dbReference type="GeneID" id="85491932"/>
<evidence type="ECO:0000256" key="7">
    <source>
        <dbReference type="SAM" id="Phobius"/>
    </source>
</evidence>
<feature type="transmembrane region" description="Helical" evidence="7">
    <location>
        <begin position="251"/>
        <end position="271"/>
    </location>
</feature>
<dbReference type="GO" id="GO:0005637">
    <property type="term" value="C:nuclear inner membrane"/>
    <property type="evidence" value="ECO:0007669"/>
    <property type="project" value="UniProtKB-SubCell"/>
</dbReference>
<organism evidence="9 10">
    <name type="scientific">Cutaneotrichosporon cavernicola</name>
    <dbReference type="NCBI Taxonomy" id="279322"/>
    <lineage>
        <taxon>Eukaryota</taxon>
        <taxon>Fungi</taxon>
        <taxon>Dikarya</taxon>
        <taxon>Basidiomycota</taxon>
        <taxon>Agaricomycotina</taxon>
        <taxon>Tremellomycetes</taxon>
        <taxon>Trichosporonales</taxon>
        <taxon>Trichosporonaceae</taxon>
        <taxon>Cutaneotrichosporon</taxon>
    </lineage>
</organism>
<name>A0AA48HYY7_9TREE</name>
<feature type="domain" description="Ima1 N-terminal" evidence="8">
    <location>
        <begin position="10"/>
        <end position="139"/>
    </location>
</feature>
<dbReference type="GO" id="GO:0034506">
    <property type="term" value="C:chromosome, centromeric core domain"/>
    <property type="evidence" value="ECO:0007669"/>
    <property type="project" value="TreeGrafter"/>
</dbReference>
<keyword evidence="2 7" id="KW-0812">Transmembrane</keyword>
<feature type="region of interest" description="Disordered" evidence="6">
    <location>
        <begin position="310"/>
        <end position="347"/>
    </location>
</feature>
<comment type="subcellular location">
    <subcellularLocation>
        <location evidence="1">Nucleus inner membrane</location>
        <topology evidence="1">Multi-pass membrane protein</topology>
    </subcellularLocation>
</comment>
<keyword evidence="3 7" id="KW-1133">Transmembrane helix</keyword>
<protein>
    <recommendedName>
        <fullName evidence="8">Ima1 N-terminal domain-containing protein</fullName>
    </recommendedName>
</protein>
<evidence type="ECO:0000313" key="10">
    <source>
        <dbReference type="Proteomes" id="UP001233271"/>
    </source>
</evidence>
<dbReference type="AlphaFoldDB" id="A0AA48HYY7"/>
<accession>A0AA48HYY7</accession>
<gene>
    <name evidence="9" type="ORF">CcaverHIS019_0107790</name>
</gene>
<evidence type="ECO:0000256" key="5">
    <source>
        <dbReference type="ARBA" id="ARBA00023242"/>
    </source>
</evidence>
<proteinExistence type="predicted"/>
<dbReference type="PANTHER" id="PTHR28538">
    <property type="entry name" value="INTEGRAL INNER NUCLEAR MEMBRANE PROTEIN IMA1"/>
    <property type="match status" value="1"/>
</dbReference>
<dbReference type="InterPro" id="IPR042321">
    <property type="entry name" value="Ima1"/>
</dbReference>
<dbReference type="KEGG" id="ccac:CcaHIS019_0107790"/>
<evidence type="ECO:0000259" key="8">
    <source>
        <dbReference type="Pfam" id="PF09779"/>
    </source>
</evidence>
<dbReference type="RefSeq" id="XP_060453327.1">
    <property type="nucleotide sequence ID" value="XM_060604074.1"/>
</dbReference>
<dbReference type="GO" id="GO:0071765">
    <property type="term" value="P:nuclear inner membrane organization"/>
    <property type="evidence" value="ECO:0007669"/>
    <property type="project" value="InterPro"/>
</dbReference>
<keyword evidence="5" id="KW-0539">Nucleus</keyword>
<evidence type="ECO:0000256" key="4">
    <source>
        <dbReference type="ARBA" id="ARBA00023136"/>
    </source>
</evidence>
<sequence length="552" mass="59565">MGLFAAAPEQCYFCQLAVGPASRGPQAWSCPTCGCWNGRDRAGRIDGDHPAMRDSAMNEANFARRAHPSPARLPTASSASSPFCHTCQANQTLVINLLATYLPDESDPAYSERLASLDAYRTSLYQRYPPVCASCQPGVDAGLKRADQRAQAEAFGSALKRGVDTPRQTGLSWVDIGVWRARSVAWALDIFTAMGIGLCARAAPETLYRIVQDNAPAVLAIRVAAILWAVWDPTWLRAAREGHPAQGRRAWVGIMLTLYLLRIAVVVGLVFGFPARWITAAGALDITMVIAALTRRRDASRIQLTLVRPVHVETRPQPSQPPNHSSHSKAGPSSKPEPPQPTRQSAVFGQPSLALPEQPDEPMDWEPTHSDWDGFGVGTQRMFAPAESNETGLEALLATWGLGGEPVRERPQSAWERSRWGEQRKLVPKDSHGVFAIPQPAAPRDVLRPLWVARAALVALRVAALVAVLIRLRADSALKALLGLEVAVSTITLGAALPSRSWSLALLAVDAGVRASVLLSPHLVPLPEALREQAPAIECVVWAVADAALLLA</sequence>
<dbReference type="GO" id="GO:0034992">
    <property type="term" value="C:microtubule organizing center attachment site"/>
    <property type="evidence" value="ECO:0007669"/>
    <property type="project" value="TreeGrafter"/>
</dbReference>
<evidence type="ECO:0000256" key="3">
    <source>
        <dbReference type="ARBA" id="ARBA00022989"/>
    </source>
</evidence>
<dbReference type="EMBL" id="AP028212">
    <property type="protein sequence ID" value="BEI88061.1"/>
    <property type="molecule type" value="Genomic_DNA"/>
</dbReference>
<dbReference type="Proteomes" id="UP001233271">
    <property type="component" value="Chromosome 1"/>
</dbReference>
<evidence type="ECO:0000256" key="6">
    <source>
        <dbReference type="SAM" id="MobiDB-lite"/>
    </source>
</evidence>
<keyword evidence="10" id="KW-1185">Reference proteome</keyword>
<dbReference type="InterPro" id="IPR018617">
    <property type="entry name" value="Ima1_N"/>
</dbReference>
<dbReference type="GO" id="GO:0044732">
    <property type="term" value="C:mitotic spindle pole body"/>
    <property type="evidence" value="ECO:0007669"/>
    <property type="project" value="TreeGrafter"/>
</dbReference>
<keyword evidence="4 7" id="KW-0472">Membrane</keyword>
<evidence type="ECO:0000313" key="9">
    <source>
        <dbReference type="EMBL" id="BEI88061.1"/>
    </source>
</evidence>
<dbReference type="PANTHER" id="PTHR28538:SF1">
    <property type="entry name" value="INTEGRAL INNER NUCLEAR MEMBRANE PROTEIN IMA1"/>
    <property type="match status" value="1"/>
</dbReference>
<dbReference type="Pfam" id="PF09779">
    <property type="entry name" value="Ima1_N"/>
    <property type="match status" value="1"/>
</dbReference>
<reference evidence="9" key="1">
    <citation type="journal article" date="2023" name="BMC Genomics">
        <title>Chromosome-level genome assemblies of Cutaneotrichosporon spp. (Trichosporonales, Basidiomycota) reveal imbalanced evolution between nucleotide sequences and chromosome synteny.</title>
        <authorList>
            <person name="Kobayashi Y."/>
            <person name="Kayamori A."/>
            <person name="Aoki K."/>
            <person name="Shiwa Y."/>
            <person name="Matsutani M."/>
            <person name="Fujita N."/>
            <person name="Sugita T."/>
            <person name="Iwasaki W."/>
            <person name="Tanaka N."/>
            <person name="Takashima M."/>
        </authorList>
    </citation>
    <scope>NUCLEOTIDE SEQUENCE</scope>
    <source>
        <strain evidence="9">HIS019</strain>
    </source>
</reference>
<evidence type="ECO:0000256" key="2">
    <source>
        <dbReference type="ARBA" id="ARBA00022692"/>
    </source>
</evidence>
<evidence type="ECO:0000256" key="1">
    <source>
        <dbReference type="ARBA" id="ARBA00004473"/>
    </source>
</evidence>